<evidence type="ECO:0000313" key="2">
    <source>
        <dbReference type="Proteomes" id="UP001271274"/>
    </source>
</evidence>
<reference evidence="1 2" key="1">
    <citation type="journal article" date="2023" name="Microb. Genom.">
        <title>Mesoterricola silvestris gen. nov., sp. nov., Mesoterricola sediminis sp. nov., Geothrix oryzae sp. nov., Geothrix edaphica sp. nov., Geothrix rubra sp. nov., and Geothrix limicola sp. nov., six novel members of Acidobacteriota isolated from soils.</title>
        <authorList>
            <person name="Weisberg A.J."/>
            <person name="Pearce E."/>
            <person name="Kramer C.G."/>
            <person name="Chang J.H."/>
            <person name="Clarke C.R."/>
        </authorList>
    </citation>
    <scope>NUCLEOTIDE SEQUENCE [LARGE SCALE GENOMIC DNA]</scope>
    <source>
        <strain evidence="1 2">ID09-01A</strain>
    </source>
</reference>
<dbReference type="EMBL" id="JARAYU010000002">
    <property type="protein sequence ID" value="MDX3700024.1"/>
    <property type="molecule type" value="Genomic_DNA"/>
</dbReference>
<dbReference type="RefSeq" id="WP_046703905.1">
    <property type="nucleotide sequence ID" value="NZ_JARAUS010000186.1"/>
</dbReference>
<name>A0ABU4NEF0_9ACTN</name>
<proteinExistence type="predicted"/>
<protein>
    <submittedName>
        <fullName evidence="1">Uncharacterized protein</fullName>
    </submittedName>
</protein>
<comment type="caution">
    <text evidence="1">The sequence shown here is derived from an EMBL/GenBank/DDBJ whole genome shotgun (WGS) entry which is preliminary data.</text>
</comment>
<sequence>MPARLVGVELKSLHEYLVTARAQGGDRWAAVVEVYHEIPELFPAPRVPGTTMSPGEQRSFMGAYEEQLRSYKAKFGKLFPAE</sequence>
<accession>A0ABU4NEF0</accession>
<keyword evidence="2" id="KW-1185">Reference proteome</keyword>
<gene>
    <name evidence="1" type="ORF">PV662_09665</name>
</gene>
<dbReference type="Proteomes" id="UP001271274">
    <property type="component" value="Unassembled WGS sequence"/>
</dbReference>
<evidence type="ECO:0000313" key="1">
    <source>
        <dbReference type="EMBL" id="MDX3700024.1"/>
    </source>
</evidence>
<organism evidence="1 2">
    <name type="scientific">Streptomyces europaeiscabiei</name>
    <dbReference type="NCBI Taxonomy" id="146819"/>
    <lineage>
        <taxon>Bacteria</taxon>
        <taxon>Bacillati</taxon>
        <taxon>Actinomycetota</taxon>
        <taxon>Actinomycetes</taxon>
        <taxon>Kitasatosporales</taxon>
        <taxon>Streptomycetaceae</taxon>
        <taxon>Streptomyces</taxon>
    </lineage>
</organism>